<evidence type="ECO:0000313" key="2">
    <source>
        <dbReference type="EMBL" id="AWR22210.1"/>
    </source>
</evidence>
<proteinExistence type="predicted"/>
<keyword evidence="1" id="KW-0812">Transmembrane</keyword>
<evidence type="ECO:0000313" key="3">
    <source>
        <dbReference type="Proteomes" id="UP000246894"/>
    </source>
</evidence>
<dbReference type="KEGG" id="aum:AURMO_01627"/>
<evidence type="ECO:0000256" key="1">
    <source>
        <dbReference type="SAM" id="Phobius"/>
    </source>
</evidence>
<accession>A0A2Z3S0H0</accession>
<dbReference type="RefSeq" id="WP_110234663.1">
    <property type="nucleotide sequence ID" value="NZ_CP023994.1"/>
</dbReference>
<dbReference type="EMBL" id="CP023994">
    <property type="protein sequence ID" value="AWR22210.1"/>
    <property type="molecule type" value="Genomic_DNA"/>
</dbReference>
<dbReference type="Proteomes" id="UP000246894">
    <property type="component" value="Chromosome"/>
</dbReference>
<feature type="transmembrane region" description="Helical" evidence="1">
    <location>
        <begin position="6"/>
        <end position="25"/>
    </location>
</feature>
<reference evidence="2 3" key="1">
    <citation type="submission" date="2017-10" db="EMBL/GenBank/DDBJ databases">
        <title>Genome of an Actinobacterium that displays light-enhanced growth.</title>
        <authorList>
            <person name="Maresca J.A."/>
            <person name="Hempel P."/>
            <person name="Shevchenko O."/>
            <person name="Miller K.J."/>
            <person name="Hahn M.W."/>
        </authorList>
    </citation>
    <scope>NUCLEOTIDE SEQUENCE [LARGE SCALE GENOMIC DNA]</scope>
    <source>
        <strain evidence="2 3">MWH-Mo1</strain>
    </source>
</reference>
<organism evidence="2 3">
    <name type="scientific">Aurantimicrobium photophilum</name>
    <dbReference type="NCBI Taxonomy" id="1987356"/>
    <lineage>
        <taxon>Bacteria</taxon>
        <taxon>Bacillati</taxon>
        <taxon>Actinomycetota</taxon>
        <taxon>Actinomycetes</taxon>
        <taxon>Micrococcales</taxon>
        <taxon>Microbacteriaceae</taxon>
        <taxon>Aurantimicrobium</taxon>
    </lineage>
</organism>
<keyword evidence="1" id="KW-0472">Membrane</keyword>
<protein>
    <submittedName>
        <fullName evidence="2">Uncharacterized protein</fullName>
    </submittedName>
</protein>
<keyword evidence="3" id="KW-1185">Reference proteome</keyword>
<dbReference type="AlphaFoldDB" id="A0A2Z3S0H0"/>
<keyword evidence="1" id="KW-1133">Transmembrane helix</keyword>
<sequence length="70" mass="7522">MDQFIAILIGAFWAAIIVGLVVRFVRAMKGKRLRAVAEPLVAAADSYQENLIGKTGTAEFKATTEGEKPA</sequence>
<dbReference type="OrthoDB" id="5006590at2"/>
<gene>
    <name evidence="2" type="ORF">AURMO_01627</name>
</gene>
<name>A0A2Z3S0H0_9MICO</name>